<accession>A0A8S5UHD0</accession>
<dbReference type="EMBL" id="BK016088">
    <property type="protein sequence ID" value="DAF93905.1"/>
    <property type="molecule type" value="Genomic_DNA"/>
</dbReference>
<reference evidence="1" key="1">
    <citation type="journal article" date="2021" name="Proc. Natl. Acad. Sci. U.S.A.">
        <title>A Catalog of Tens of Thousands of Viruses from Human Metagenomes Reveals Hidden Associations with Chronic Diseases.</title>
        <authorList>
            <person name="Tisza M.J."/>
            <person name="Buck C.B."/>
        </authorList>
    </citation>
    <scope>NUCLEOTIDE SEQUENCE</scope>
    <source>
        <strain evidence="1">CtZd434</strain>
    </source>
</reference>
<evidence type="ECO:0000313" key="1">
    <source>
        <dbReference type="EMBL" id="DAF93905.1"/>
    </source>
</evidence>
<proteinExistence type="predicted"/>
<protein>
    <submittedName>
        <fullName evidence="1">Uncharacterized protein</fullName>
    </submittedName>
</protein>
<organism evidence="1">
    <name type="scientific">Siphoviridae sp. ctZd434</name>
    <dbReference type="NCBI Taxonomy" id="2825559"/>
    <lineage>
        <taxon>Viruses</taxon>
        <taxon>Duplodnaviria</taxon>
        <taxon>Heunggongvirae</taxon>
        <taxon>Uroviricota</taxon>
        <taxon>Caudoviricetes</taxon>
    </lineage>
</organism>
<sequence>MKIFYEGTKCCKKCNRDLPNNSYYYPVDKACKTGLRNVCRECNPKYKKFLLDDSKDRNRWTEDELRILELNYKKMSNDDLIKLYFPNRSKRALESVAFKYGFNHKYEDVLNSIRQKSASKLPQCQKGRFFSPETRINMSMSQKNRYKDIEQREIARQNAIKRGTWKGCLHPIHLNPLYGEKNGRWKGGISDLSVQLRRGIIEWKNLSANFCDYKCILTGNRFQNIHHVISFDSILHTALTKLGVDKKNKVSEYTSEDYDLLRNEIIRLHSDTLYGACLCKELHELFHKEYTYYNSTINDFIGFIELLTQGDYENYLNQNNLKLNMNKKYINYLLSNHIL</sequence>
<name>A0A8S5UHD0_9CAUD</name>